<evidence type="ECO:0000256" key="3">
    <source>
        <dbReference type="ARBA" id="ARBA00022588"/>
    </source>
</evidence>
<keyword evidence="3" id="KW-0399">Innate immunity</keyword>
<dbReference type="GO" id="GO:0045087">
    <property type="term" value="P:innate immune response"/>
    <property type="evidence" value="ECO:0007669"/>
    <property type="project" value="UniProtKB-KW"/>
</dbReference>
<keyword evidence="5" id="KW-0812">Transmembrane</keyword>
<dbReference type="SMART" id="SM00369">
    <property type="entry name" value="LRR_TYP"/>
    <property type="match status" value="4"/>
</dbReference>
<evidence type="ECO:0000256" key="11">
    <source>
        <dbReference type="ARBA" id="ARBA00023170"/>
    </source>
</evidence>
<dbReference type="InterPro" id="IPR000483">
    <property type="entry name" value="Cys-rich_flank_reg_C"/>
</dbReference>
<dbReference type="PROSITE" id="PS51450">
    <property type="entry name" value="LRR"/>
    <property type="match status" value="1"/>
</dbReference>
<evidence type="ECO:0000259" key="13">
    <source>
        <dbReference type="PROSITE" id="PS50104"/>
    </source>
</evidence>
<keyword evidence="4" id="KW-0433">Leucine-rich repeat</keyword>
<dbReference type="PANTHER" id="PTHR24365">
    <property type="entry name" value="TOLL-LIKE RECEPTOR"/>
    <property type="match status" value="1"/>
</dbReference>
<dbReference type="PANTHER" id="PTHR24365:SF530">
    <property type="entry name" value="MSTPROX-RELATED"/>
    <property type="match status" value="1"/>
</dbReference>
<dbReference type="STRING" id="6573.A0A210R0K6"/>
<reference evidence="14 15" key="1">
    <citation type="journal article" date="2017" name="Nat. Ecol. Evol.">
        <title>Scallop genome provides insights into evolution of bilaterian karyotype and development.</title>
        <authorList>
            <person name="Wang S."/>
            <person name="Zhang J."/>
            <person name="Jiao W."/>
            <person name="Li J."/>
            <person name="Xun X."/>
            <person name="Sun Y."/>
            <person name="Guo X."/>
            <person name="Huan P."/>
            <person name="Dong B."/>
            <person name="Zhang L."/>
            <person name="Hu X."/>
            <person name="Sun X."/>
            <person name="Wang J."/>
            <person name="Zhao C."/>
            <person name="Wang Y."/>
            <person name="Wang D."/>
            <person name="Huang X."/>
            <person name="Wang R."/>
            <person name="Lv J."/>
            <person name="Li Y."/>
            <person name="Zhang Z."/>
            <person name="Liu B."/>
            <person name="Lu W."/>
            <person name="Hui Y."/>
            <person name="Liang J."/>
            <person name="Zhou Z."/>
            <person name="Hou R."/>
            <person name="Li X."/>
            <person name="Liu Y."/>
            <person name="Li H."/>
            <person name="Ning X."/>
            <person name="Lin Y."/>
            <person name="Zhao L."/>
            <person name="Xing Q."/>
            <person name="Dou J."/>
            <person name="Li Y."/>
            <person name="Mao J."/>
            <person name="Guo H."/>
            <person name="Dou H."/>
            <person name="Li T."/>
            <person name="Mu C."/>
            <person name="Jiang W."/>
            <person name="Fu Q."/>
            <person name="Fu X."/>
            <person name="Miao Y."/>
            <person name="Liu J."/>
            <person name="Yu Q."/>
            <person name="Li R."/>
            <person name="Liao H."/>
            <person name="Li X."/>
            <person name="Kong Y."/>
            <person name="Jiang Z."/>
            <person name="Chourrout D."/>
            <person name="Li R."/>
            <person name="Bao Z."/>
        </authorList>
    </citation>
    <scope>NUCLEOTIDE SEQUENCE [LARGE SCALE GENOMIC DNA]</scope>
    <source>
        <strain evidence="14 15">PY_sf001</strain>
    </source>
</reference>
<evidence type="ECO:0000313" key="15">
    <source>
        <dbReference type="Proteomes" id="UP000242188"/>
    </source>
</evidence>
<keyword evidence="7" id="KW-0677">Repeat</keyword>
<dbReference type="InterPro" id="IPR001611">
    <property type="entry name" value="Leu-rich_rpt"/>
</dbReference>
<dbReference type="SMART" id="SM00082">
    <property type="entry name" value="LRRCT"/>
    <property type="match status" value="1"/>
</dbReference>
<name>A0A210R0K6_MIZYE</name>
<dbReference type="PRINTS" id="PR01537">
    <property type="entry name" value="INTRLKN1R1F"/>
</dbReference>
<dbReference type="PROSITE" id="PS50104">
    <property type="entry name" value="TIR"/>
    <property type="match status" value="1"/>
</dbReference>
<evidence type="ECO:0000256" key="6">
    <source>
        <dbReference type="ARBA" id="ARBA00022729"/>
    </source>
</evidence>
<sequence>MITSIPNASEMCPKTLKNLNLGNNRIWYLNTTSLKHGCPSVENLTLSGNYLRKLNFTSIPENVKSLQLHSTKLCQELPVLCRNKQPILRFLSHLDLSHNAFTSIDILRQEGDCLPSLQTLILDSNAYLIRIDTQVFSNLVLLRNLSLRQMNPLTKIDGNAFVSKTLESLQLEITESKVIKNHPGSYHFFQNCSGLTRLSVKNLNLKAFNENELNLLFLPLVNLEELELIDCGLTQIGFVGKFPELRRLNLHKNYISYWDANIFIHKRNFEHIDFSRNHIAMLKKSDFPDKIWRKTPSIDLHGNPFDCTYGLCGFRHWVSDNYNKLKGYPEQYFCESPDNLKGIQLYSWSPTDEECRKPEKQNNGSVLMEAGIIVGSVVVVACIIGVVIYRKRWNIKHYIYLMRSRKGYESLPDGEAYIYDAFVAYHYTDRPWIVSHLLPYLESQKKLRLCLHERDFIPGNFIADNILNNIESSRKVIVVLSNNFARSEWCQFEATTAYRRVVSDGVSSVVLILLEEISARNVNSVLGNLLQTMTYIDWTNKDAGRALFWSRLDDSLK</sequence>
<dbReference type="InterPro" id="IPR035897">
    <property type="entry name" value="Toll_tir_struct_dom_sf"/>
</dbReference>
<dbReference type="GO" id="GO:0005886">
    <property type="term" value="C:plasma membrane"/>
    <property type="evidence" value="ECO:0007669"/>
    <property type="project" value="TreeGrafter"/>
</dbReference>
<dbReference type="SUPFAM" id="SSF52200">
    <property type="entry name" value="Toll/Interleukin receptor TIR domain"/>
    <property type="match status" value="1"/>
</dbReference>
<keyword evidence="9" id="KW-1133">Transmembrane helix</keyword>
<feature type="domain" description="TIR" evidence="13">
    <location>
        <begin position="417"/>
        <end position="556"/>
    </location>
</feature>
<dbReference type="GO" id="GO:0038023">
    <property type="term" value="F:signaling receptor activity"/>
    <property type="evidence" value="ECO:0007669"/>
    <property type="project" value="TreeGrafter"/>
</dbReference>
<comment type="subcellular location">
    <subcellularLocation>
        <location evidence="1">Membrane</location>
        <topology evidence="1">Single-pass type I membrane protein</topology>
    </subcellularLocation>
</comment>
<evidence type="ECO:0000313" key="14">
    <source>
        <dbReference type="EMBL" id="OWF54527.1"/>
    </source>
</evidence>
<evidence type="ECO:0000256" key="12">
    <source>
        <dbReference type="ARBA" id="ARBA00023180"/>
    </source>
</evidence>
<protein>
    <submittedName>
        <fullName evidence="14">Toll-like receptor 2 type-2</fullName>
    </submittedName>
</protein>
<proteinExistence type="inferred from homology"/>
<dbReference type="AlphaFoldDB" id="A0A210R0K6"/>
<evidence type="ECO:0000256" key="7">
    <source>
        <dbReference type="ARBA" id="ARBA00022737"/>
    </source>
</evidence>
<keyword evidence="11 14" id="KW-0675">Receptor</keyword>
<dbReference type="InterPro" id="IPR003591">
    <property type="entry name" value="Leu-rich_rpt_typical-subtyp"/>
</dbReference>
<keyword evidence="6" id="KW-0732">Signal</keyword>
<evidence type="ECO:0000256" key="9">
    <source>
        <dbReference type="ARBA" id="ARBA00022989"/>
    </source>
</evidence>
<evidence type="ECO:0000256" key="8">
    <source>
        <dbReference type="ARBA" id="ARBA00022859"/>
    </source>
</evidence>
<evidence type="ECO:0000256" key="4">
    <source>
        <dbReference type="ARBA" id="ARBA00022614"/>
    </source>
</evidence>
<evidence type="ECO:0000256" key="1">
    <source>
        <dbReference type="ARBA" id="ARBA00004479"/>
    </source>
</evidence>
<evidence type="ECO:0000256" key="2">
    <source>
        <dbReference type="ARBA" id="ARBA00009634"/>
    </source>
</evidence>
<organism evidence="14 15">
    <name type="scientific">Mizuhopecten yessoensis</name>
    <name type="common">Japanese scallop</name>
    <name type="synonym">Patinopecten yessoensis</name>
    <dbReference type="NCBI Taxonomy" id="6573"/>
    <lineage>
        <taxon>Eukaryota</taxon>
        <taxon>Metazoa</taxon>
        <taxon>Spiralia</taxon>
        <taxon>Lophotrochozoa</taxon>
        <taxon>Mollusca</taxon>
        <taxon>Bivalvia</taxon>
        <taxon>Autobranchia</taxon>
        <taxon>Pteriomorphia</taxon>
        <taxon>Pectinida</taxon>
        <taxon>Pectinoidea</taxon>
        <taxon>Pectinidae</taxon>
        <taxon>Mizuhopecten</taxon>
    </lineage>
</organism>
<dbReference type="Proteomes" id="UP000242188">
    <property type="component" value="Unassembled WGS sequence"/>
</dbReference>
<keyword evidence="8" id="KW-0391">Immunity</keyword>
<comment type="similarity">
    <text evidence="2">Belongs to the Toll-like receptor family.</text>
</comment>
<dbReference type="Pfam" id="PF01582">
    <property type="entry name" value="TIR"/>
    <property type="match status" value="1"/>
</dbReference>
<evidence type="ECO:0000256" key="10">
    <source>
        <dbReference type="ARBA" id="ARBA00023136"/>
    </source>
</evidence>
<dbReference type="SUPFAM" id="SSF52058">
    <property type="entry name" value="L domain-like"/>
    <property type="match status" value="1"/>
</dbReference>
<dbReference type="OrthoDB" id="5966846at2759"/>
<accession>A0A210R0K6</accession>
<keyword evidence="12" id="KW-0325">Glycoprotein</keyword>
<dbReference type="Gene3D" id="3.80.10.10">
    <property type="entry name" value="Ribonuclease Inhibitor"/>
    <property type="match status" value="2"/>
</dbReference>
<keyword evidence="10" id="KW-0472">Membrane</keyword>
<dbReference type="Gene3D" id="3.40.50.10140">
    <property type="entry name" value="Toll/interleukin-1 receptor homology (TIR) domain"/>
    <property type="match status" value="1"/>
</dbReference>
<dbReference type="FunFam" id="3.40.50.10140:FF:000001">
    <property type="entry name" value="Toll-like receptor 2"/>
    <property type="match status" value="1"/>
</dbReference>
<dbReference type="InterPro" id="IPR000157">
    <property type="entry name" value="TIR_dom"/>
</dbReference>
<evidence type="ECO:0000256" key="5">
    <source>
        <dbReference type="ARBA" id="ARBA00022692"/>
    </source>
</evidence>
<dbReference type="SMART" id="SM00255">
    <property type="entry name" value="TIR"/>
    <property type="match status" value="1"/>
</dbReference>
<comment type="caution">
    <text evidence="14">The sequence shown here is derived from an EMBL/GenBank/DDBJ whole genome shotgun (WGS) entry which is preliminary data.</text>
</comment>
<dbReference type="GO" id="GO:0007165">
    <property type="term" value="P:signal transduction"/>
    <property type="evidence" value="ECO:0007669"/>
    <property type="project" value="InterPro"/>
</dbReference>
<gene>
    <name evidence="14" type="ORF">KP79_PYT13405</name>
</gene>
<dbReference type="InterPro" id="IPR032675">
    <property type="entry name" value="LRR_dom_sf"/>
</dbReference>
<keyword evidence="15" id="KW-1185">Reference proteome</keyword>
<dbReference type="EMBL" id="NEDP02000981">
    <property type="protein sequence ID" value="OWF54527.1"/>
    <property type="molecule type" value="Genomic_DNA"/>
</dbReference>